<dbReference type="PANTHER" id="PTHR44169:SF6">
    <property type="entry name" value="NADPH-DEPENDENT 1-ACYLDIHYDROXYACETONE PHOSPHATE REDUCTASE"/>
    <property type="match status" value="1"/>
</dbReference>
<dbReference type="PRINTS" id="PR00081">
    <property type="entry name" value="GDHRDH"/>
</dbReference>
<dbReference type="InterPro" id="IPR036291">
    <property type="entry name" value="NAD(P)-bd_dom_sf"/>
</dbReference>
<dbReference type="PRINTS" id="PR00080">
    <property type="entry name" value="SDRFAMILY"/>
</dbReference>
<sequence length="274" mass="30343">MNNTIKSILITGCSTGIGYETALYLHNKGYMVFATARNKDDVIKLQKLGLTSFILDVTKQATITNTLNNILKITNGTLDVVFNNAGFGQPGAIEDLSTNILKEQFETNVFGLHEVTVQALKIMHAQGYGKIIQHSSVLGLVSLNLRGAYNASKYAIEGLTDTLRLELANTNIDVALLNTGPIVSEFRNNAKDKMIKNIDIKQSRLKNKYNETLGSSNSDVPFTLHSIAVAKIVEKIINSKRVNARYYITKATYILGYLKRILSTRILDCILKKI</sequence>
<name>A0A3B1DS91_9ZZZZ</name>
<dbReference type="GO" id="GO:0016491">
    <property type="term" value="F:oxidoreductase activity"/>
    <property type="evidence" value="ECO:0007669"/>
    <property type="project" value="UniProtKB-KW"/>
</dbReference>
<organism evidence="3">
    <name type="scientific">hydrothermal vent metagenome</name>
    <dbReference type="NCBI Taxonomy" id="652676"/>
    <lineage>
        <taxon>unclassified sequences</taxon>
        <taxon>metagenomes</taxon>
        <taxon>ecological metagenomes</taxon>
    </lineage>
</organism>
<dbReference type="Pfam" id="PF00106">
    <property type="entry name" value="adh_short"/>
    <property type="match status" value="1"/>
</dbReference>
<evidence type="ECO:0000256" key="1">
    <source>
        <dbReference type="ARBA" id="ARBA00006484"/>
    </source>
</evidence>
<dbReference type="AlphaFoldDB" id="A0A3B1DS91"/>
<gene>
    <name evidence="3" type="ORF">MNB_ARC-1_1037</name>
</gene>
<accession>A0A3B1DS91</accession>
<evidence type="ECO:0000256" key="2">
    <source>
        <dbReference type="ARBA" id="ARBA00023002"/>
    </source>
</evidence>
<dbReference type="PANTHER" id="PTHR44169">
    <property type="entry name" value="NADPH-DEPENDENT 1-ACYLDIHYDROXYACETONE PHOSPHATE REDUCTASE"/>
    <property type="match status" value="1"/>
</dbReference>
<dbReference type="PROSITE" id="PS00061">
    <property type="entry name" value="ADH_SHORT"/>
    <property type="match status" value="1"/>
</dbReference>
<dbReference type="InterPro" id="IPR002347">
    <property type="entry name" value="SDR_fam"/>
</dbReference>
<proteinExistence type="inferred from homology"/>
<evidence type="ECO:0000313" key="3">
    <source>
        <dbReference type="EMBL" id="VAY86781.1"/>
    </source>
</evidence>
<comment type="similarity">
    <text evidence="1">Belongs to the short-chain dehydrogenases/reductases (SDR) family.</text>
</comment>
<dbReference type="CDD" id="cd05374">
    <property type="entry name" value="17beta-HSD-like_SDR_c"/>
    <property type="match status" value="1"/>
</dbReference>
<protein>
    <submittedName>
        <fullName evidence="3">NAD(P)-dependent oxidoreductase EC-YbbO</fullName>
    </submittedName>
</protein>
<reference evidence="3" key="1">
    <citation type="submission" date="2018-10" db="EMBL/GenBank/DDBJ databases">
        <authorList>
            <person name="Aoki K."/>
        </authorList>
    </citation>
    <scope>NUCLEOTIDE SEQUENCE</scope>
</reference>
<dbReference type="SUPFAM" id="SSF51735">
    <property type="entry name" value="NAD(P)-binding Rossmann-fold domains"/>
    <property type="match status" value="1"/>
</dbReference>
<dbReference type="InterPro" id="IPR020904">
    <property type="entry name" value="Sc_DH/Rdtase_CS"/>
</dbReference>
<dbReference type="Gene3D" id="3.40.50.720">
    <property type="entry name" value="NAD(P)-binding Rossmann-like Domain"/>
    <property type="match status" value="1"/>
</dbReference>
<keyword evidence="2" id="KW-0560">Oxidoreductase</keyword>
<dbReference type="EMBL" id="UOYO01000017">
    <property type="protein sequence ID" value="VAY86781.1"/>
    <property type="molecule type" value="Genomic_DNA"/>
</dbReference>